<dbReference type="Proteomes" id="UP000436088">
    <property type="component" value="Unassembled WGS sequence"/>
</dbReference>
<evidence type="ECO:0000313" key="1">
    <source>
        <dbReference type="EMBL" id="KAE8736153.1"/>
    </source>
</evidence>
<sequence length="251" mass="27219">MESVNQIGPDPNDLPKVLVLHSNSLPCPSFRLDRNSVVTLKPPRSISEPLTISGGFSVSVDQLSPVVQFADGLTTYGSICNDIVITTLFLNGHGVGSQLAGRNDSGNRAGIFGLKAPNLAGCCQYLKHDRSKTTKPSKPQTHICQELPASSPNTYHRLLNLGWRGRGSTFWRAAAEHRIAIGRSRRYCLMRPTCALDVESDLIVQQALDKMASNRTKFCGTAIIHYSRCDTIIVLNSGQNSGSNPVKKASS</sequence>
<name>A0A6A3D312_HIBSY</name>
<accession>A0A6A3D312</accession>
<protein>
    <submittedName>
        <fullName evidence="1">Uncharacterized protein</fullName>
    </submittedName>
</protein>
<comment type="caution">
    <text evidence="1">The sequence shown here is derived from an EMBL/GenBank/DDBJ whole genome shotgun (WGS) entry which is preliminary data.</text>
</comment>
<gene>
    <name evidence="1" type="ORF">F3Y22_tig00000132pilonHSYRG00020</name>
</gene>
<reference evidence="1" key="1">
    <citation type="submission" date="2019-09" db="EMBL/GenBank/DDBJ databases">
        <title>Draft genome information of white flower Hibiscus syriacus.</title>
        <authorList>
            <person name="Kim Y.-M."/>
        </authorList>
    </citation>
    <scope>NUCLEOTIDE SEQUENCE [LARGE SCALE GENOMIC DNA]</scope>
    <source>
        <strain evidence="1">YM2019G1</strain>
    </source>
</reference>
<dbReference type="EMBL" id="VEPZ02000013">
    <property type="protein sequence ID" value="KAE8736153.1"/>
    <property type="molecule type" value="Genomic_DNA"/>
</dbReference>
<organism evidence="1 2">
    <name type="scientific">Hibiscus syriacus</name>
    <name type="common">Rose of Sharon</name>
    <dbReference type="NCBI Taxonomy" id="106335"/>
    <lineage>
        <taxon>Eukaryota</taxon>
        <taxon>Viridiplantae</taxon>
        <taxon>Streptophyta</taxon>
        <taxon>Embryophyta</taxon>
        <taxon>Tracheophyta</taxon>
        <taxon>Spermatophyta</taxon>
        <taxon>Magnoliopsida</taxon>
        <taxon>eudicotyledons</taxon>
        <taxon>Gunneridae</taxon>
        <taxon>Pentapetalae</taxon>
        <taxon>rosids</taxon>
        <taxon>malvids</taxon>
        <taxon>Malvales</taxon>
        <taxon>Malvaceae</taxon>
        <taxon>Malvoideae</taxon>
        <taxon>Hibiscus</taxon>
    </lineage>
</organism>
<dbReference type="AlphaFoldDB" id="A0A6A3D312"/>
<keyword evidence="2" id="KW-1185">Reference proteome</keyword>
<proteinExistence type="predicted"/>
<evidence type="ECO:0000313" key="2">
    <source>
        <dbReference type="Proteomes" id="UP000436088"/>
    </source>
</evidence>